<keyword evidence="1" id="KW-0812">Transmembrane</keyword>
<keyword evidence="1" id="KW-0472">Membrane</keyword>
<dbReference type="Proteomes" id="UP000830835">
    <property type="component" value="Unassembled WGS sequence"/>
</dbReference>
<evidence type="ECO:0000313" key="3">
    <source>
        <dbReference type="Proteomes" id="UP000830835"/>
    </source>
</evidence>
<sequence length="262" mass="30298">MQAFFRKLGALFSTYYAYMLEYRAELILWVLAGSLPLIMMGVWSEAAQTGDFSLSSLEFIRYFLAVFIVRQFTIVWVIWEFEREVVEGKLSPRLLQPMDPVWHHVTSHVVERLARLPFTLLLIGLFFGLYPRAFWIPSLMQVGLGSLAVLMAFTLRFLMQYTLALLAFWVERVTAVEQFHFLVYLFLSGVIAPLEVFPPGLRQIVSWTPFPYLVHFPASLWVGIPVDIGRGFVTGLAWIGLFWVVNRWLWRKGLQQYSGMGA</sequence>
<feature type="transmembrane region" description="Helical" evidence="1">
    <location>
        <begin position="181"/>
        <end position="197"/>
    </location>
</feature>
<dbReference type="PANTHER" id="PTHR36832:SF1">
    <property type="entry name" value="SLR1174 PROTEIN"/>
    <property type="match status" value="1"/>
</dbReference>
<keyword evidence="1" id="KW-1133">Transmembrane helix</keyword>
<protein>
    <submittedName>
        <fullName evidence="2">ABC-2 family transporter protein</fullName>
    </submittedName>
</protein>
<dbReference type="Pfam" id="PF06182">
    <property type="entry name" value="ABC2_membrane_6"/>
    <property type="match status" value="1"/>
</dbReference>
<name>A0ABT0C726_THEVL</name>
<dbReference type="InterPro" id="IPR010390">
    <property type="entry name" value="ABC-2_transporter-like"/>
</dbReference>
<evidence type="ECO:0000313" key="2">
    <source>
        <dbReference type="EMBL" id="MCJ2541514.1"/>
    </source>
</evidence>
<feature type="transmembrane region" description="Helical" evidence="1">
    <location>
        <begin position="26"/>
        <end position="47"/>
    </location>
</feature>
<keyword evidence="3" id="KW-1185">Reference proteome</keyword>
<dbReference type="RefSeq" id="WP_244348538.1">
    <property type="nucleotide sequence ID" value="NZ_JAFIRA010000001.1"/>
</dbReference>
<feature type="transmembrane region" description="Helical" evidence="1">
    <location>
        <begin position="59"/>
        <end position="79"/>
    </location>
</feature>
<dbReference type="EMBL" id="JAFIRA010000001">
    <property type="protein sequence ID" value="MCJ2541514.1"/>
    <property type="molecule type" value="Genomic_DNA"/>
</dbReference>
<evidence type="ECO:0000256" key="1">
    <source>
        <dbReference type="SAM" id="Phobius"/>
    </source>
</evidence>
<proteinExistence type="predicted"/>
<comment type="caution">
    <text evidence="2">The sequence shown here is derived from an EMBL/GenBank/DDBJ whole genome shotgun (WGS) entry which is preliminary data.</text>
</comment>
<organism evidence="2 3">
    <name type="scientific">Thermostichus vulcanus str. 'Rupite'</name>
    <dbReference type="NCBI Taxonomy" id="2813851"/>
    <lineage>
        <taxon>Bacteria</taxon>
        <taxon>Bacillati</taxon>
        <taxon>Cyanobacteriota</taxon>
        <taxon>Cyanophyceae</taxon>
        <taxon>Thermostichales</taxon>
        <taxon>Thermostichaceae</taxon>
        <taxon>Thermostichus</taxon>
    </lineage>
</organism>
<feature type="transmembrane region" description="Helical" evidence="1">
    <location>
        <begin position="147"/>
        <end position="169"/>
    </location>
</feature>
<reference evidence="2" key="1">
    <citation type="submission" date="2021-02" db="EMBL/GenBank/DDBJ databases">
        <title>The CRISPR/cas machinery reduction and long-range gene transfer in the hot spring cyanobacterium Synechococcus.</title>
        <authorList>
            <person name="Dvorak P."/>
            <person name="Jahodarova E."/>
            <person name="Hasler P."/>
            <person name="Poulickova A."/>
        </authorList>
    </citation>
    <scope>NUCLEOTIDE SEQUENCE</scope>
    <source>
        <strain evidence="2">Rupite</strain>
    </source>
</reference>
<feature type="transmembrane region" description="Helical" evidence="1">
    <location>
        <begin position="230"/>
        <end position="250"/>
    </location>
</feature>
<feature type="transmembrane region" description="Helical" evidence="1">
    <location>
        <begin position="116"/>
        <end position="135"/>
    </location>
</feature>
<accession>A0ABT0C726</accession>
<dbReference type="PANTHER" id="PTHR36832">
    <property type="entry name" value="SLR1174 PROTEIN-RELATED"/>
    <property type="match status" value="1"/>
</dbReference>
<gene>
    <name evidence="2" type="ORF">JX360_01100</name>
</gene>